<dbReference type="Gene3D" id="1.25.40.10">
    <property type="entry name" value="Tetratricopeptide repeat domain"/>
    <property type="match status" value="1"/>
</dbReference>
<dbReference type="Proteomes" id="UP000030653">
    <property type="component" value="Unassembled WGS sequence"/>
</dbReference>
<dbReference type="STRING" id="1858805.M5G1W8"/>
<dbReference type="InterPro" id="IPR059179">
    <property type="entry name" value="MLKL-like_MCAfunc"/>
</dbReference>
<feature type="domain" description="Novel STAND NTPase 1" evidence="2">
    <location>
        <begin position="194"/>
        <end position="332"/>
    </location>
</feature>
<gene>
    <name evidence="3" type="ORF">DACRYDRAFT_115704</name>
</gene>
<evidence type="ECO:0000259" key="2">
    <source>
        <dbReference type="Pfam" id="PF20703"/>
    </source>
</evidence>
<dbReference type="Gene3D" id="3.40.50.300">
    <property type="entry name" value="P-loop containing nucleotide triphosphate hydrolases"/>
    <property type="match status" value="1"/>
</dbReference>
<dbReference type="SUPFAM" id="SSF48452">
    <property type="entry name" value="TPR-like"/>
    <property type="match status" value="1"/>
</dbReference>
<dbReference type="InterPro" id="IPR027417">
    <property type="entry name" value="P-loop_NTPase"/>
</dbReference>
<dbReference type="GeneID" id="63685119"/>
<dbReference type="AlphaFoldDB" id="M5G1W8"/>
<dbReference type="SUPFAM" id="SSF52540">
    <property type="entry name" value="P-loop containing nucleoside triphosphate hydrolases"/>
    <property type="match status" value="1"/>
</dbReference>
<organism evidence="3 4">
    <name type="scientific">Dacryopinax primogenitus (strain DJM 731)</name>
    <name type="common">Brown rot fungus</name>
    <dbReference type="NCBI Taxonomy" id="1858805"/>
    <lineage>
        <taxon>Eukaryota</taxon>
        <taxon>Fungi</taxon>
        <taxon>Dikarya</taxon>
        <taxon>Basidiomycota</taxon>
        <taxon>Agaricomycotina</taxon>
        <taxon>Dacrymycetes</taxon>
        <taxon>Dacrymycetales</taxon>
        <taxon>Dacrymycetaceae</taxon>
        <taxon>Dacryopinax</taxon>
    </lineage>
</organism>
<feature type="region of interest" description="Disordered" evidence="1">
    <location>
        <begin position="725"/>
        <end position="753"/>
    </location>
</feature>
<dbReference type="PANTHER" id="PTHR47691:SF3">
    <property type="entry name" value="HTH-TYPE TRANSCRIPTIONAL REGULATOR RV0890C-RELATED"/>
    <property type="match status" value="1"/>
</dbReference>
<evidence type="ECO:0000313" key="4">
    <source>
        <dbReference type="Proteomes" id="UP000030653"/>
    </source>
</evidence>
<evidence type="ECO:0000256" key="1">
    <source>
        <dbReference type="SAM" id="MobiDB-lite"/>
    </source>
</evidence>
<dbReference type="CDD" id="cd21037">
    <property type="entry name" value="MLKL_NTD"/>
    <property type="match status" value="1"/>
</dbReference>
<dbReference type="InterPro" id="IPR049052">
    <property type="entry name" value="nSTAND1"/>
</dbReference>
<evidence type="ECO:0000313" key="3">
    <source>
        <dbReference type="EMBL" id="EJU02684.1"/>
    </source>
</evidence>
<dbReference type="HOGENOM" id="CLU_006580_0_1_1"/>
<dbReference type="InterPro" id="IPR011990">
    <property type="entry name" value="TPR-like_helical_dom_sf"/>
</dbReference>
<feature type="compositionally biased region" description="Polar residues" evidence="1">
    <location>
        <begin position="743"/>
        <end position="753"/>
    </location>
</feature>
<name>M5G1W8_DACPD</name>
<protein>
    <recommendedName>
        <fullName evidence="2">Novel STAND NTPase 1 domain-containing protein</fullName>
    </recommendedName>
</protein>
<dbReference type="RefSeq" id="XP_040629578.1">
    <property type="nucleotide sequence ID" value="XM_040770057.1"/>
</dbReference>
<accession>M5G1W8</accession>
<sequence length="753" mass="83838">MSQENIPSEDSGDTPPTWLAANWFVERRGEQVRKLEEVAALVKQQTTGATDDVSGDLLNDFSEALKGIEVVVRKFGDLNRRYRPADDDEIRSLSERLDSIISMFSLRTVVENSRRLDIDDQQLNEHNSQLVDHNSRLDDRSSRLVDHASRLEDHNSQFDHQDSRLVLLERWRDGSVSFQLPADIPLMEMPPKPAVFYGRDELVESIVERLCSNDNCHIPVLGPGGIGKTTLAAAVINDERIAAKFGANRFFVNCEKVTNCDELAGKIAPGLHLHPNTNPRQAVSAHLASFKCAFLVLDNAETLLDSEDRDAVENWPGTVAQNSHVSVMITMRGTNPPGPVRWADICRLPLPPLSLSSTRQIWPDTTSSIDDNLDTLLGMLDGMPLAVRLMATVDPAATPSQLIQWYEEEKTSLLGINGDTHLTSLEVSIRLSLNSRIMVKHPEAVNMLPILCILPDGMLRSSITDAFTSMSSPKTNSLILERSGLAIREKDRIRCLAPVREFILQNHSPMPLYLADIRLFFMQITDQVGKLGHKRSAEAIEQLCAEFANITSILKHFWIERSTVDIALDSRTALTEATIQLSEFSIFFTFGDCSDLLRRSAQQLDVEGDHANAAKCIKTLGHHLESRYEYSHALERFEEARTRYRRIGDRHGAAQCTQSIGNVLHRQKKNADAFSSLQEARTEFSALGDRLGTAQSSKRIGEVLYSQARYPEATVSLREARSEFQASRDPIGAPQSAKVLGSAKTSTGMPVPA</sequence>
<reference evidence="3 4" key="1">
    <citation type="journal article" date="2012" name="Science">
        <title>The Paleozoic origin of enzymatic lignin decomposition reconstructed from 31 fungal genomes.</title>
        <authorList>
            <person name="Floudas D."/>
            <person name="Binder M."/>
            <person name="Riley R."/>
            <person name="Barry K."/>
            <person name="Blanchette R.A."/>
            <person name="Henrissat B."/>
            <person name="Martinez A.T."/>
            <person name="Otillar R."/>
            <person name="Spatafora J.W."/>
            <person name="Yadav J.S."/>
            <person name="Aerts A."/>
            <person name="Benoit I."/>
            <person name="Boyd A."/>
            <person name="Carlson A."/>
            <person name="Copeland A."/>
            <person name="Coutinho P.M."/>
            <person name="de Vries R.P."/>
            <person name="Ferreira P."/>
            <person name="Findley K."/>
            <person name="Foster B."/>
            <person name="Gaskell J."/>
            <person name="Glotzer D."/>
            <person name="Gorecki P."/>
            <person name="Heitman J."/>
            <person name="Hesse C."/>
            <person name="Hori C."/>
            <person name="Igarashi K."/>
            <person name="Jurgens J.A."/>
            <person name="Kallen N."/>
            <person name="Kersten P."/>
            <person name="Kohler A."/>
            <person name="Kuees U."/>
            <person name="Kumar T.K.A."/>
            <person name="Kuo A."/>
            <person name="LaButti K."/>
            <person name="Larrondo L.F."/>
            <person name="Lindquist E."/>
            <person name="Ling A."/>
            <person name="Lombard V."/>
            <person name="Lucas S."/>
            <person name="Lundell T."/>
            <person name="Martin R."/>
            <person name="McLaughlin D.J."/>
            <person name="Morgenstern I."/>
            <person name="Morin E."/>
            <person name="Murat C."/>
            <person name="Nagy L.G."/>
            <person name="Nolan M."/>
            <person name="Ohm R.A."/>
            <person name="Patyshakuliyeva A."/>
            <person name="Rokas A."/>
            <person name="Ruiz-Duenas F.J."/>
            <person name="Sabat G."/>
            <person name="Salamov A."/>
            <person name="Samejima M."/>
            <person name="Schmutz J."/>
            <person name="Slot J.C."/>
            <person name="St John F."/>
            <person name="Stenlid J."/>
            <person name="Sun H."/>
            <person name="Sun S."/>
            <person name="Syed K."/>
            <person name="Tsang A."/>
            <person name="Wiebenga A."/>
            <person name="Young D."/>
            <person name="Pisabarro A."/>
            <person name="Eastwood D.C."/>
            <person name="Martin F."/>
            <person name="Cullen D."/>
            <person name="Grigoriev I.V."/>
            <person name="Hibbett D.S."/>
        </authorList>
    </citation>
    <scope>NUCLEOTIDE SEQUENCE [LARGE SCALE GENOMIC DNA]</scope>
    <source>
        <strain evidence="3 4">DJM-731 SS1</strain>
    </source>
</reference>
<dbReference type="PANTHER" id="PTHR47691">
    <property type="entry name" value="REGULATOR-RELATED"/>
    <property type="match status" value="1"/>
</dbReference>
<keyword evidence="4" id="KW-1185">Reference proteome</keyword>
<dbReference type="OrthoDB" id="1534087at2759"/>
<dbReference type="EMBL" id="JH795861">
    <property type="protein sequence ID" value="EJU02684.1"/>
    <property type="molecule type" value="Genomic_DNA"/>
</dbReference>
<dbReference type="OMA" id="CHEASDI"/>
<proteinExistence type="predicted"/>
<dbReference type="Pfam" id="PF20703">
    <property type="entry name" value="nSTAND1"/>
    <property type="match status" value="1"/>
</dbReference>